<comment type="function">
    <text evidence="4">Stimulates transcription elongation.</text>
</comment>
<evidence type="ECO:0000256" key="5">
    <source>
        <dbReference type="NCBIfam" id="TIGR00405"/>
    </source>
</evidence>
<proteinExistence type="inferred from homology"/>
<dbReference type="InterPro" id="IPR005824">
    <property type="entry name" value="KOW"/>
</dbReference>
<dbReference type="NCBIfam" id="TIGR00405">
    <property type="entry name" value="KOW_elon_Spt5"/>
    <property type="match status" value="1"/>
</dbReference>
<dbReference type="HAMAP" id="MF_00950">
    <property type="entry name" value="Spt5_arch"/>
    <property type="match status" value="1"/>
</dbReference>
<evidence type="ECO:0000259" key="7">
    <source>
        <dbReference type="SMART" id="SM00739"/>
    </source>
</evidence>
<name>A0AA37BQQ3_9ARCH</name>
<dbReference type="RefSeq" id="WP_188680292.1">
    <property type="nucleotide sequence ID" value="NZ_BMNY01000001.1"/>
</dbReference>
<dbReference type="CDD" id="cd09887">
    <property type="entry name" value="NGN_Arch"/>
    <property type="match status" value="1"/>
</dbReference>
<dbReference type="Pfam" id="PF03439">
    <property type="entry name" value="Spt5-NGN"/>
    <property type="match status" value="1"/>
</dbReference>
<dbReference type="GO" id="GO:0006355">
    <property type="term" value="P:regulation of DNA-templated transcription"/>
    <property type="evidence" value="ECO:0007669"/>
    <property type="project" value="UniProtKB-UniRule"/>
</dbReference>
<dbReference type="AlphaFoldDB" id="A0AA37BQQ3"/>
<comment type="subunit">
    <text evidence="4">Heterodimer composed of Spt4 and Spt5. Interacts with RNA polymerase (RNAP).</text>
</comment>
<dbReference type="InterPro" id="IPR011590">
    <property type="entry name" value="Spt5_arc"/>
</dbReference>
<protein>
    <recommendedName>
        <fullName evidence="4 5">Transcription elongation factor Spt5</fullName>
    </recommendedName>
</protein>
<keyword evidence="3 4" id="KW-0804">Transcription</keyword>
<dbReference type="EMBL" id="BMNY01000001">
    <property type="protein sequence ID" value="GGM71211.1"/>
    <property type="molecule type" value="Genomic_DNA"/>
</dbReference>
<dbReference type="Pfam" id="PF00467">
    <property type="entry name" value="KOW"/>
    <property type="match status" value="1"/>
</dbReference>
<dbReference type="InterPro" id="IPR006645">
    <property type="entry name" value="NGN-like_dom"/>
</dbReference>
<dbReference type="GO" id="GO:0003746">
    <property type="term" value="F:translation elongation factor activity"/>
    <property type="evidence" value="ECO:0007669"/>
    <property type="project" value="InterPro"/>
</dbReference>
<evidence type="ECO:0000259" key="6">
    <source>
        <dbReference type="SMART" id="SM00738"/>
    </source>
</evidence>
<reference evidence="8" key="2">
    <citation type="submission" date="2022-09" db="EMBL/GenBank/DDBJ databases">
        <authorList>
            <person name="Sun Q."/>
            <person name="Ohkuma M."/>
        </authorList>
    </citation>
    <scope>NUCLEOTIDE SEQUENCE</scope>
    <source>
        <strain evidence="8">JCM 13583</strain>
    </source>
</reference>
<dbReference type="SMART" id="SM00739">
    <property type="entry name" value="KOW"/>
    <property type="match status" value="1"/>
</dbReference>
<accession>A0AA37BQQ3</accession>
<sequence>MVENTSRYQWIEVDLKDEYEMGCGKELSIPITVRNIQGKKRSFTLSLSMSFEQKDSQMEWLVSTDLSKGDNYSLSPRDNRKISEQFDVDGNRQKEIAVKVSTPRGGYIGDSSTISLSVSSDDGIHSFSREARINLKPVIVAMKTTLGSELSVAIDLENRAIRDYEDRAATNPLATSEVISIMFSPEVKGYVFVETMHPDRVFYLARGIKNYKGMVEGEIRAEEILHYLTPKPAVSGLELGAFVELIDGPFKGEKAKIMSIDTAKEEVTVQLIESMVPIPVTVRAEAIRMLEKK</sequence>
<dbReference type="SUPFAM" id="SSF50104">
    <property type="entry name" value="Translation proteins SH3-like domain"/>
    <property type="match status" value="1"/>
</dbReference>
<reference evidence="8" key="1">
    <citation type="journal article" date="2014" name="Int. J. Syst. Evol. Microbiol.">
        <title>Complete genome sequence of Corynebacterium casei LMG S-19264T (=DSM 44701T), isolated from a smear-ripened cheese.</title>
        <authorList>
            <consortium name="US DOE Joint Genome Institute (JGI-PGF)"/>
            <person name="Walter F."/>
            <person name="Albersmeier A."/>
            <person name="Kalinowski J."/>
            <person name="Ruckert C."/>
        </authorList>
    </citation>
    <scope>NUCLEOTIDE SEQUENCE</scope>
    <source>
        <strain evidence="8">JCM 13583</strain>
    </source>
</reference>
<dbReference type="InterPro" id="IPR008991">
    <property type="entry name" value="Translation_prot_SH3-like_sf"/>
</dbReference>
<dbReference type="InterPro" id="IPR005100">
    <property type="entry name" value="NGN-domain"/>
</dbReference>
<keyword evidence="9" id="KW-1185">Reference proteome</keyword>
<evidence type="ECO:0000256" key="4">
    <source>
        <dbReference type="HAMAP-Rule" id="MF_00950"/>
    </source>
</evidence>
<dbReference type="InterPro" id="IPR036735">
    <property type="entry name" value="NGN_dom_sf"/>
</dbReference>
<feature type="domain" description="KOW" evidence="7">
    <location>
        <begin position="236"/>
        <end position="263"/>
    </location>
</feature>
<dbReference type="SMART" id="SM00738">
    <property type="entry name" value="NGN"/>
    <property type="match status" value="1"/>
</dbReference>
<keyword evidence="2 4" id="KW-0805">Transcription regulation</keyword>
<evidence type="ECO:0000313" key="9">
    <source>
        <dbReference type="Proteomes" id="UP000632195"/>
    </source>
</evidence>
<dbReference type="Gene3D" id="3.30.70.940">
    <property type="entry name" value="NusG, N-terminal domain"/>
    <property type="match status" value="1"/>
</dbReference>
<evidence type="ECO:0000256" key="3">
    <source>
        <dbReference type="ARBA" id="ARBA00023163"/>
    </source>
</evidence>
<evidence type="ECO:0000256" key="2">
    <source>
        <dbReference type="ARBA" id="ARBA00023015"/>
    </source>
</evidence>
<evidence type="ECO:0000256" key="1">
    <source>
        <dbReference type="ARBA" id="ARBA00006956"/>
    </source>
</evidence>
<organism evidence="8 9">
    <name type="scientific">Thermogymnomonas acidicola</name>
    <dbReference type="NCBI Taxonomy" id="399579"/>
    <lineage>
        <taxon>Archaea</taxon>
        <taxon>Methanobacteriati</taxon>
        <taxon>Thermoplasmatota</taxon>
        <taxon>Thermoplasmata</taxon>
        <taxon>Thermoplasmatales</taxon>
        <taxon>Thermogymnomonas</taxon>
    </lineage>
</organism>
<comment type="similarity">
    <text evidence="1">Belongs to the SPT5 family.</text>
</comment>
<dbReference type="Gene3D" id="2.30.30.30">
    <property type="match status" value="1"/>
</dbReference>
<dbReference type="InterPro" id="IPR014722">
    <property type="entry name" value="Rib_uL2_dom2"/>
</dbReference>
<comment type="similarity">
    <text evidence="4">Belongs to the archaeal Spt5 family.</text>
</comment>
<gene>
    <name evidence="4" type="primary">spt5</name>
    <name evidence="8" type="ORF">GCM10007108_06640</name>
</gene>
<evidence type="ECO:0000313" key="8">
    <source>
        <dbReference type="EMBL" id="GGM71211.1"/>
    </source>
</evidence>
<dbReference type="GO" id="GO:0006354">
    <property type="term" value="P:DNA-templated transcription elongation"/>
    <property type="evidence" value="ECO:0007669"/>
    <property type="project" value="InterPro"/>
</dbReference>
<comment type="caution">
    <text evidence="8">The sequence shown here is derived from an EMBL/GenBank/DDBJ whole genome shotgun (WGS) entry which is preliminary data.</text>
</comment>
<dbReference type="Proteomes" id="UP000632195">
    <property type="component" value="Unassembled WGS sequence"/>
</dbReference>
<feature type="domain" description="NusG-like N-terminal" evidence="6">
    <location>
        <begin position="136"/>
        <end position="231"/>
    </location>
</feature>
<dbReference type="CDD" id="cd06091">
    <property type="entry name" value="KOW_NusG"/>
    <property type="match status" value="1"/>
</dbReference>